<feature type="domain" description="Isochorismatase-like" evidence="8">
    <location>
        <begin position="140"/>
        <end position="212"/>
    </location>
</feature>
<comment type="caution">
    <text evidence="9">The sequence shown here is derived from an EMBL/GenBank/DDBJ whole genome shotgun (WGS) entry which is preliminary data.</text>
</comment>
<dbReference type="Pfam" id="PF00857">
    <property type="entry name" value="Isochorismatase"/>
    <property type="match status" value="2"/>
</dbReference>
<dbReference type="PANTHER" id="PTHR11080:SF2">
    <property type="entry name" value="LD05707P"/>
    <property type="match status" value="1"/>
</dbReference>
<keyword evidence="2" id="KW-0662">Pyridine nucleotide biosynthesis</keyword>
<gene>
    <name evidence="9" type="ORF">D3250_09070</name>
</gene>
<evidence type="ECO:0000256" key="7">
    <source>
        <dbReference type="ARBA" id="ARBA00043224"/>
    </source>
</evidence>
<dbReference type="SUPFAM" id="SSF52499">
    <property type="entry name" value="Isochorismatase-like hydrolases"/>
    <property type="match status" value="1"/>
</dbReference>
<comment type="pathway">
    <text evidence="5">Cofactor biosynthesis; nicotinate biosynthesis; nicotinate from nicotinamide: step 1/1.</text>
</comment>
<comment type="similarity">
    <text evidence="1">Belongs to the isochorismatase family.</text>
</comment>
<evidence type="ECO:0000256" key="1">
    <source>
        <dbReference type="ARBA" id="ARBA00006336"/>
    </source>
</evidence>
<keyword evidence="4" id="KW-0378">Hydrolase</keyword>
<dbReference type="InterPro" id="IPR036380">
    <property type="entry name" value="Isochorismatase-like_sf"/>
</dbReference>
<dbReference type="GO" id="GO:0046872">
    <property type="term" value="F:metal ion binding"/>
    <property type="evidence" value="ECO:0007669"/>
    <property type="project" value="UniProtKB-KW"/>
</dbReference>
<dbReference type="EC" id="3.5.1.19" evidence="6"/>
<dbReference type="Proteomes" id="UP000266615">
    <property type="component" value="Unassembled WGS sequence"/>
</dbReference>
<evidence type="ECO:0000256" key="6">
    <source>
        <dbReference type="ARBA" id="ARBA00039017"/>
    </source>
</evidence>
<dbReference type="AlphaFoldDB" id="A0A3A4F3I2"/>
<dbReference type="Gene3D" id="3.40.50.850">
    <property type="entry name" value="Isochorismatase-like"/>
    <property type="match status" value="1"/>
</dbReference>
<dbReference type="GO" id="GO:0019363">
    <property type="term" value="P:pyridine nucleotide biosynthetic process"/>
    <property type="evidence" value="ECO:0007669"/>
    <property type="project" value="UniProtKB-KW"/>
</dbReference>
<dbReference type="PANTHER" id="PTHR11080">
    <property type="entry name" value="PYRAZINAMIDASE/NICOTINAMIDASE"/>
    <property type="match status" value="1"/>
</dbReference>
<accession>A0A3A4F3I2</accession>
<feature type="domain" description="Isochorismatase-like" evidence="8">
    <location>
        <begin position="4"/>
        <end position="98"/>
    </location>
</feature>
<dbReference type="EMBL" id="QYZP01000003">
    <property type="protein sequence ID" value="RJN31020.1"/>
    <property type="molecule type" value="Genomic_DNA"/>
</dbReference>
<evidence type="ECO:0000256" key="2">
    <source>
        <dbReference type="ARBA" id="ARBA00022642"/>
    </source>
</evidence>
<evidence type="ECO:0000313" key="10">
    <source>
        <dbReference type="Proteomes" id="UP000266615"/>
    </source>
</evidence>
<dbReference type="RefSeq" id="WP_119903086.1">
    <property type="nucleotide sequence ID" value="NZ_QYZP01000003.1"/>
</dbReference>
<evidence type="ECO:0000256" key="3">
    <source>
        <dbReference type="ARBA" id="ARBA00022723"/>
    </source>
</evidence>
<dbReference type="OrthoDB" id="9791276at2"/>
<dbReference type="InterPro" id="IPR052347">
    <property type="entry name" value="Isochorismatase_Nicotinamidase"/>
</dbReference>
<protein>
    <recommendedName>
        <fullName evidence="6">nicotinamidase</fullName>
        <ecNumber evidence="6">3.5.1.19</ecNumber>
    </recommendedName>
    <alternativeName>
        <fullName evidence="7">Nicotinamide deamidase</fullName>
    </alternativeName>
</protein>
<evidence type="ECO:0000256" key="4">
    <source>
        <dbReference type="ARBA" id="ARBA00022801"/>
    </source>
</evidence>
<dbReference type="GO" id="GO:0008936">
    <property type="term" value="F:nicotinamidase activity"/>
    <property type="evidence" value="ECO:0007669"/>
    <property type="project" value="UniProtKB-EC"/>
</dbReference>
<keyword evidence="10" id="KW-1185">Reference proteome</keyword>
<dbReference type="InterPro" id="IPR000868">
    <property type="entry name" value="Isochorismatase-like_dom"/>
</dbReference>
<proteinExistence type="inferred from homology"/>
<evidence type="ECO:0000259" key="8">
    <source>
        <dbReference type="Pfam" id="PF00857"/>
    </source>
</evidence>
<organism evidence="9 10">
    <name type="scientific">Nesterenkonia natronophila</name>
    <dbReference type="NCBI Taxonomy" id="2174932"/>
    <lineage>
        <taxon>Bacteria</taxon>
        <taxon>Bacillati</taxon>
        <taxon>Actinomycetota</taxon>
        <taxon>Actinomycetes</taxon>
        <taxon>Micrococcales</taxon>
        <taxon>Micrococcaceae</taxon>
        <taxon>Nesterenkonia</taxon>
    </lineage>
</organism>
<reference evidence="9 10" key="1">
    <citation type="submission" date="2018-09" db="EMBL/GenBank/DDBJ databases">
        <title>Nesterenkonia natronophila sp. nov., an alkaliphilic actinobacteriume isolated from a soda lake, and emended description of the genus Nesterenkonia.</title>
        <authorList>
            <person name="Menes R.J."/>
            <person name="Iriarte A."/>
        </authorList>
    </citation>
    <scope>NUCLEOTIDE SEQUENCE [LARGE SCALE GENOMIC DNA]</scope>
    <source>
        <strain evidence="9 10">M8</strain>
    </source>
</reference>
<sequence length="217" mass="23787">MAQALIIVDVQHDFCEGGALAVEGGARLAAELSDFLEDHHAEFDAVVTTQDWHMDPGGHFSKDPDFDHTWPVHCLAGSPGAELHEDLDTDYVEARFLKGLYDDGYSGFESRLGDPERVGILEGEKGIKVEPEDVISPDAPDLDSWLQERGIDSVVIVGIPTDHCVRATALDAAENDYAVRVLTDLTVGVSPEKIAEAYQEFRDADIELLTREELQAV</sequence>
<evidence type="ECO:0000256" key="5">
    <source>
        <dbReference type="ARBA" id="ARBA00037900"/>
    </source>
</evidence>
<name>A0A3A4F3I2_9MICC</name>
<evidence type="ECO:0000313" key="9">
    <source>
        <dbReference type="EMBL" id="RJN31020.1"/>
    </source>
</evidence>
<keyword evidence="3" id="KW-0479">Metal-binding</keyword>